<proteinExistence type="predicted"/>
<evidence type="ECO:0008006" key="4">
    <source>
        <dbReference type="Google" id="ProtNLM"/>
    </source>
</evidence>
<dbReference type="KEGG" id="lacs:H4075_17700"/>
<evidence type="ECO:0000313" key="2">
    <source>
        <dbReference type="EMBL" id="QNA43888.1"/>
    </source>
</evidence>
<evidence type="ECO:0000313" key="3">
    <source>
        <dbReference type="Proteomes" id="UP000515344"/>
    </source>
</evidence>
<keyword evidence="3" id="KW-1185">Reference proteome</keyword>
<dbReference type="EMBL" id="CP060007">
    <property type="protein sequence ID" value="QNA43888.1"/>
    <property type="molecule type" value="Genomic_DNA"/>
</dbReference>
<gene>
    <name evidence="2" type="ORF">H4075_17700</name>
</gene>
<dbReference type="PROSITE" id="PS51257">
    <property type="entry name" value="PROKAR_LIPOPROTEIN"/>
    <property type="match status" value="1"/>
</dbReference>
<sequence length="260" mass="28395">MKIGNIIAGILVVASFASCTINEEIDLSTAGKGQYIMAADMSQALEMMKSMGGGQVPDSIKDKSIDTTMSLASQLDSLDKPLSAEDQAYFKNGTLHMVMSMNDNKFNMETKYPVKDIKDLQKFFKAYYYVDSVNKSKKKTPQPGEEAPEEGAPGAGMGGLANVMGNMPSTASPYIITDTSIQRIALTKESMTETYGDQMKGAEMFLGQMVMSVTIKLPRPVKRLEGKSAKLLDDKKTVFFTASMAEMMEDPENGSFLIVF</sequence>
<feature type="region of interest" description="Disordered" evidence="1">
    <location>
        <begin position="135"/>
        <end position="155"/>
    </location>
</feature>
<dbReference type="RefSeq" id="WP_182802150.1">
    <property type="nucleotide sequence ID" value="NZ_CP060007.1"/>
</dbReference>
<reference evidence="3" key="1">
    <citation type="submission" date="2020-08" db="EMBL/GenBank/DDBJ databases">
        <title>Lacibacter sp. S13-6-6 genome sequencing.</title>
        <authorList>
            <person name="Jin L."/>
        </authorList>
    </citation>
    <scope>NUCLEOTIDE SEQUENCE [LARGE SCALE GENOMIC DNA]</scope>
    <source>
        <strain evidence="3">S13-6-6</strain>
    </source>
</reference>
<organism evidence="2 3">
    <name type="scientific">Lacibacter sediminis</name>
    <dbReference type="NCBI Taxonomy" id="2760713"/>
    <lineage>
        <taxon>Bacteria</taxon>
        <taxon>Pseudomonadati</taxon>
        <taxon>Bacteroidota</taxon>
        <taxon>Chitinophagia</taxon>
        <taxon>Chitinophagales</taxon>
        <taxon>Chitinophagaceae</taxon>
        <taxon>Lacibacter</taxon>
    </lineage>
</organism>
<name>A0A7G5XEI5_9BACT</name>
<protein>
    <recommendedName>
        <fullName evidence="4">Lipoprotein</fullName>
    </recommendedName>
</protein>
<evidence type="ECO:0000256" key="1">
    <source>
        <dbReference type="SAM" id="MobiDB-lite"/>
    </source>
</evidence>
<accession>A0A7G5XEI5</accession>
<dbReference type="Proteomes" id="UP000515344">
    <property type="component" value="Chromosome"/>
</dbReference>
<dbReference type="AlphaFoldDB" id="A0A7G5XEI5"/>